<dbReference type="EMBL" id="NBII01000008">
    <property type="protein sequence ID" value="PAV16176.1"/>
    <property type="molecule type" value="Genomic_DNA"/>
</dbReference>
<feature type="compositionally biased region" description="Low complexity" evidence="1">
    <location>
        <begin position="234"/>
        <end position="262"/>
    </location>
</feature>
<feature type="region of interest" description="Disordered" evidence="1">
    <location>
        <begin position="228"/>
        <end position="269"/>
    </location>
</feature>
<keyword evidence="3" id="KW-1185">Reference proteome</keyword>
<proteinExistence type="predicted"/>
<reference evidence="2 3" key="1">
    <citation type="journal article" date="2017" name="Mol. Ecol.">
        <title>Comparative and population genomic landscape of Phellinus noxius: A hypervariable fungus causing root rot in trees.</title>
        <authorList>
            <person name="Chung C.L."/>
            <person name="Lee T.J."/>
            <person name="Akiba M."/>
            <person name="Lee H.H."/>
            <person name="Kuo T.H."/>
            <person name="Liu D."/>
            <person name="Ke H.M."/>
            <person name="Yokoi T."/>
            <person name="Roa M.B."/>
            <person name="Lu M.J."/>
            <person name="Chang Y.Y."/>
            <person name="Ann P.J."/>
            <person name="Tsai J.N."/>
            <person name="Chen C.Y."/>
            <person name="Tzean S.S."/>
            <person name="Ota Y."/>
            <person name="Hattori T."/>
            <person name="Sahashi N."/>
            <person name="Liou R.F."/>
            <person name="Kikuchi T."/>
            <person name="Tsai I.J."/>
        </authorList>
    </citation>
    <scope>NUCLEOTIDE SEQUENCE [LARGE SCALE GENOMIC DNA]</scope>
    <source>
        <strain evidence="2 3">FFPRI411160</strain>
    </source>
</reference>
<comment type="caution">
    <text evidence="2">The sequence shown here is derived from an EMBL/GenBank/DDBJ whole genome shotgun (WGS) entry which is preliminary data.</text>
</comment>
<dbReference type="InParanoid" id="A0A286U9D3"/>
<name>A0A286U9D3_9AGAM</name>
<organism evidence="2 3">
    <name type="scientific">Pyrrhoderma noxium</name>
    <dbReference type="NCBI Taxonomy" id="2282107"/>
    <lineage>
        <taxon>Eukaryota</taxon>
        <taxon>Fungi</taxon>
        <taxon>Dikarya</taxon>
        <taxon>Basidiomycota</taxon>
        <taxon>Agaricomycotina</taxon>
        <taxon>Agaricomycetes</taxon>
        <taxon>Hymenochaetales</taxon>
        <taxon>Hymenochaetaceae</taxon>
        <taxon>Pyrrhoderma</taxon>
    </lineage>
</organism>
<evidence type="ECO:0000313" key="3">
    <source>
        <dbReference type="Proteomes" id="UP000217199"/>
    </source>
</evidence>
<evidence type="ECO:0000313" key="2">
    <source>
        <dbReference type="EMBL" id="PAV16176.1"/>
    </source>
</evidence>
<dbReference type="Proteomes" id="UP000217199">
    <property type="component" value="Unassembled WGS sequence"/>
</dbReference>
<sequence length="269" mass="29517">MSSISSKRLPGVEDYISKLEEKRDKQIKGSTAYHKWNNYVKRAQGQGVTAESIKAMLDADHIRMDKLIEQTGKGTIFEKTHFPKNLTTVEQYITELEKFKNRQRPKKSTYYYWGRLVKIAKEDGATVDSIEEAMKKAKEAKFASVKKKLGGGEDSGSAASPSTAAAVASSSKVMISGLPNPENYSFTVKPQTEGSIKQMKKKEVTLPPKKVKKDTARVIDLEAVTPDTCRRRQSVSTQVSVGVSSGGSSTKTGTPPQTSTKKVTAAPTY</sequence>
<protein>
    <submittedName>
        <fullName evidence="2">Uncharacterized protein</fullName>
    </submittedName>
</protein>
<evidence type="ECO:0000256" key="1">
    <source>
        <dbReference type="SAM" id="MobiDB-lite"/>
    </source>
</evidence>
<dbReference type="AlphaFoldDB" id="A0A286U9D3"/>
<accession>A0A286U9D3</accession>
<gene>
    <name evidence="2" type="ORF">PNOK_0779600</name>
</gene>